<dbReference type="AlphaFoldDB" id="A0AA89CHV7"/>
<accession>A0AA89CHV7</accession>
<evidence type="ECO:0000256" key="1">
    <source>
        <dbReference type="SAM" id="MobiDB-lite"/>
    </source>
</evidence>
<feature type="region of interest" description="Disordered" evidence="1">
    <location>
        <begin position="74"/>
        <end position="93"/>
    </location>
</feature>
<reference evidence="2 3" key="1">
    <citation type="submission" date="2014-06" db="EMBL/GenBank/DDBJ databases">
        <authorList>
            <person name="Bishop-Lilly K.A."/>
            <person name="Broomall S.M."/>
            <person name="Chain P.S."/>
            <person name="Chertkov O."/>
            <person name="Coyne S.R."/>
            <person name="Daligault H.E."/>
            <person name="Davenport K.W."/>
            <person name="Erkkila T."/>
            <person name="Frey K.G."/>
            <person name="Gibbons H.S."/>
            <person name="Gu W."/>
            <person name="Jaissle J."/>
            <person name="Johnson S.L."/>
            <person name="Koroleva G.I."/>
            <person name="Ladner J.T."/>
            <person name="Lo C.-C."/>
            <person name="Minogue T.D."/>
            <person name="Munk C."/>
            <person name="Palacios G.F."/>
            <person name="Redden C.L."/>
            <person name="Rosenzweig C.N."/>
            <person name="Scholz M.B."/>
            <person name="Teshima H."/>
            <person name="Xu Y."/>
        </authorList>
    </citation>
    <scope>NUCLEOTIDE SEQUENCE [LARGE SCALE GENOMIC DNA]</scope>
    <source>
        <strain evidence="2 3">DWS 37UF10B-2</strain>
    </source>
</reference>
<organism evidence="2 3">
    <name type="scientific">Burkholderia cepacia</name>
    <name type="common">Pseudomonas cepacia</name>
    <dbReference type="NCBI Taxonomy" id="292"/>
    <lineage>
        <taxon>Bacteria</taxon>
        <taxon>Pseudomonadati</taxon>
        <taxon>Pseudomonadota</taxon>
        <taxon>Betaproteobacteria</taxon>
        <taxon>Burkholderiales</taxon>
        <taxon>Burkholderiaceae</taxon>
        <taxon>Burkholderia</taxon>
        <taxon>Burkholderia cepacia complex</taxon>
    </lineage>
</organism>
<proteinExistence type="predicted"/>
<comment type="caution">
    <text evidence="2">The sequence shown here is derived from an EMBL/GenBank/DDBJ whole genome shotgun (WGS) entry which is preliminary data.</text>
</comment>
<evidence type="ECO:0000313" key="2">
    <source>
        <dbReference type="EMBL" id="KGB93549.1"/>
    </source>
</evidence>
<name>A0AA89CHV7_BURCE</name>
<feature type="compositionally biased region" description="Basic and acidic residues" evidence="1">
    <location>
        <begin position="75"/>
        <end position="93"/>
    </location>
</feature>
<gene>
    <name evidence="2" type="ORF">DM43_1532</name>
</gene>
<dbReference type="Proteomes" id="UP000029575">
    <property type="component" value="Unassembled WGS sequence"/>
</dbReference>
<evidence type="ECO:0000313" key="3">
    <source>
        <dbReference type="Proteomes" id="UP000029575"/>
    </source>
</evidence>
<sequence length="93" mass="10143">MNMPHPAIAVSVVAPSIAAFSQVVAAQPKRRRDVIQERLRARRDGAIPIPSPTHDYPASPAAVARHRAIHRATVRRGDESPPVDAHDDRFVGL</sequence>
<dbReference type="RefSeq" id="WP_034205390.1">
    <property type="nucleotide sequence ID" value="NZ_KN150853.1"/>
</dbReference>
<dbReference type="EMBL" id="JPGD01000006">
    <property type="protein sequence ID" value="KGB93549.1"/>
    <property type="molecule type" value="Genomic_DNA"/>
</dbReference>
<protein>
    <submittedName>
        <fullName evidence="2">Uncharacterized protein</fullName>
    </submittedName>
</protein>